<name>A0A2L0X342_9BURK</name>
<proteinExistence type="predicted"/>
<evidence type="ECO:0000313" key="2">
    <source>
        <dbReference type="Proteomes" id="UP000253772"/>
    </source>
</evidence>
<dbReference type="RefSeq" id="WP_029700521.1">
    <property type="nucleotide sequence ID" value="NZ_CP037901.1"/>
</dbReference>
<gene>
    <name evidence="1" type="ORF">DDF84_021980</name>
</gene>
<accession>A0A2L0X342</accession>
<dbReference type="AlphaFoldDB" id="A0A2L0X342"/>
<organism evidence="1 2">
    <name type="scientific">Cupriavidus metallidurans</name>
    <dbReference type="NCBI Taxonomy" id="119219"/>
    <lineage>
        <taxon>Bacteria</taxon>
        <taxon>Pseudomonadati</taxon>
        <taxon>Pseudomonadota</taxon>
        <taxon>Betaproteobacteria</taxon>
        <taxon>Burkholderiales</taxon>
        <taxon>Burkholderiaceae</taxon>
        <taxon>Cupriavidus</taxon>
    </lineage>
</organism>
<evidence type="ECO:0000313" key="1">
    <source>
        <dbReference type="EMBL" id="QBP12412.1"/>
    </source>
</evidence>
<dbReference type="Proteomes" id="UP000253772">
    <property type="component" value="Chromosome c2"/>
</dbReference>
<protein>
    <submittedName>
        <fullName evidence="1">Uncharacterized protein</fullName>
    </submittedName>
</protein>
<reference evidence="1 2" key="1">
    <citation type="submission" date="2019-03" db="EMBL/GenBank/DDBJ databases">
        <title>Comparative insights into the high quality Complete genome sequence of highly metal resistant Cupriavidus metallidurans strain BS1 isolated from a gold-copper mine.</title>
        <authorList>
            <person name="Mazhar H.S."/>
            <person name="Rensing C."/>
        </authorList>
    </citation>
    <scope>NUCLEOTIDE SEQUENCE [LARGE SCALE GENOMIC DNA]</scope>
    <source>
        <strain evidence="1 2">BS1</strain>
    </source>
</reference>
<sequence length="168" mass="17697">MLQLLNTGSLSPRKFPISSMKRPFSGLLLCLASLALPVQGAAAADMAACELTEAIGLSMPERHAAIKIEAEAEIGQLNGLNGTQAQCEIGQMGQMGLARGLEDDLPVWQDARPAVDAPNHPGKQPGAAASNAMLLQELPPAAMQYQRHAQPMAITAFTSLPNLTAERC</sequence>
<dbReference type="EMBL" id="CP037901">
    <property type="protein sequence ID" value="QBP12412.1"/>
    <property type="molecule type" value="Genomic_DNA"/>
</dbReference>